<gene>
    <name evidence="1" type="ORF">DXB72_08875</name>
</gene>
<sequence length="69" mass="8104">MSHIDEMEVANIAPKEIQVLKQSIYVMYDMLDKIQGADKVELQYKDEKDKNRKIILSNKVITTDDYVQE</sequence>
<name>A0A3E5ANH5_9FIRM</name>
<evidence type="ECO:0000313" key="2">
    <source>
        <dbReference type="Proteomes" id="UP000260970"/>
    </source>
</evidence>
<dbReference type="EMBL" id="QSUG01000008">
    <property type="protein sequence ID" value="RGN22787.1"/>
    <property type="molecule type" value="Genomic_DNA"/>
</dbReference>
<reference evidence="1 2" key="1">
    <citation type="submission" date="2018-08" db="EMBL/GenBank/DDBJ databases">
        <title>A genome reference for cultivated species of the human gut microbiota.</title>
        <authorList>
            <person name="Zou Y."/>
            <person name="Xue W."/>
            <person name="Luo G."/>
        </authorList>
    </citation>
    <scope>NUCLEOTIDE SEQUENCE [LARGE SCALE GENOMIC DNA]</scope>
    <source>
        <strain evidence="1 2">OM05-6AA</strain>
    </source>
</reference>
<accession>A0A3E5ANH5</accession>
<dbReference type="Proteomes" id="UP000260970">
    <property type="component" value="Unassembled WGS sequence"/>
</dbReference>
<proteinExistence type="predicted"/>
<comment type="caution">
    <text evidence="1">The sequence shown here is derived from an EMBL/GenBank/DDBJ whole genome shotgun (WGS) entry which is preliminary data.</text>
</comment>
<protein>
    <submittedName>
        <fullName evidence="1">Uncharacterized protein</fullName>
    </submittedName>
</protein>
<organism evidence="1 2">
    <name type="scientific">Agathobacter rectalis</name>
    <dbReference type="NCBI Taxonomy" id="39491"/>
    <lineage>
        <taxon>Bacteria</taxon>
        <taxon>Bacillati</taxon>
        <taxon>Bacillota</taxon>
        <taxon>Clostridia</taxon>
        <taxon>Lachnospirales</taxon>
        <taxon>Lachnospiraceae</taxon>
        <taxon>Agathobacter</taxon>
    </lineage>
</organism>
<evidence type="ECO:0000313" key="1">
    <source>
        <dbReference type="EMBL" id="RGN22787.1"/>
    </source>
</evidence>
<dbReference type="AlphaFoldDB" id="A0A3E5ANH5"/>